<dbReference type="SMART" id="SM00382">
    <property type="entry name" value="AAA"/>
    <property type="match status" value="1"/>
</dbReference>
<dbReference type="RefSeq" id="WP_239130391.1">
    <property type="nucleotide sequence ID" value="NZ_BOOW01000061.1"/>
</dbReference>
<protein>
    <recommendedName>
        <fullName evidence="1">AAA+ ATPase domain-containing protein</fullName>
    </recommendedName>
</protein>
<dbReference type="InterPro" id="IPR003593">
    <property type="entry name" value="AAA+_ATPase"/>
</dbReference>
<accession>A0A919VCD1</accession>
<dbReference type="SUPFAM" id="SSF52540">
    <property type="entry name" value="P-loop containing nucleoside triphosphate hydrolases"/>
    <property type="match status" value="1"/>
</dbReference>
<dbReference type="EMBL" id="BOOW01000061">
    <property type="protein sequence ID" value="GII97487.1"/>
    <property type="molecule type" value="Genomic_DNA"/>
</dbReference>
<evidence type="ECO:0000313" key="2">
    <source>
        <dbReference type="EMBL" id="GII97487.1"/>
    </source>
</evidence>
<keyword evidence="3" id="KW-1185">Reference proteome</keyword>
<dbReference type="InterPro" id="IPR027417">
    <property type="entry name" value="P-loop_NTPase"/>
</dbReference>
<dbReference type="Gene3D" id="3.40.50.300">
    <property type="entry name" value="P-loop containing nucleotide triphosphate hydrolases"/>
    <property type="match status" value="1"/>
</dbReference>
<comment type="caution">
    <text evidence="2">The sequence shown here is derived from an EMBL/GenBank/DDBJ whole genome shotgun (WGS) entry which is preliminary data.</text>
</comment>
<evidence type="ECO:0000313" key="3">
    <source>
        <dbReference type="Proteomes" id="UP000606172"/>
    </source>
</evidence>
<proteinExistence type="predicted"/>
<dbReference type="AlphaFoldDB" id="A0A919VCD1"/>
<reference evidence="2" key="1">
    <citation type="submission" date="2021-01" db="EMBL/GenBank/DDBJ databases">
        <title>Whole genome shotgun sequence of Sinosporangium siamense NBRC 109515.</title>
        <authorList>
            <person name="Komaki H."/>
            <person name="Tamura T."/>
        </authorList>
    </citation>
    <scope>NUCLEOTIDE SEQUENCE</scope>
    <source>
        <strain evidence="2">NBRC 109515</strain>
    </source>
</reference>
<sequence length="416" mass="45857">MLKLAAEELRNRDQFVLLAEQRLAYELVLHAVERARAADAKEVVVVTGGPGSGKSVVALSVLAEVARRGHAALHATGSRSFTETLRRHVARGSTRTKALFKYFNNFMAAARNELDMLVCDEAHRIRETSANRYTRAVDRTGRPQVDELIAAARVPVFLLDEHQVVRPGETGTVAAIVDHASSLGLRVRQVDLDGQFRCGGSRKYEEWVLRLLGLDGGEPQAWTGDDHFDVTLAESPHELEAMLRARLEAGYSARMTAGFCWRWSKPNADDTLVADVRVGDWAKPWNVKDDRAVGQAPPSALWATQAGGFEQVGCVYTAQGFEYDWSGVIIGPDLIYRDGRLITDRTASRDPELSRRGVGDERADRLIRNTYKVLLTRGMMGTAVYSADPRTQEFLATLLEAARQGGSGGALRAEPR</sequence>
<gene>
    <name evidence="2" type="ORF">Ssi02_77180</name>
</gene>
<dbReference type="CDD" id="cd00009">
    <property type="entry name" value="AAA"/>
    <property type="match status" value="1"/>
</dbReference>
<feature type="domain" description="AAA+ ATPase" evidence="1">
    <location>
        <begin position="40"/>
        <end position="169"/>
    </location>
</feature>
<dbReference type="Proteomes" id="UP000606172">
    <property type="component" value="Unassembled WGS sequence"/>
</dbReference>
<dbReference type="Pfam" id="PF09848">
    <property type="entry name" value="SLFN-g3_helicase"/>
    <property type="match status" value="1"/>
</dbReference>
<evidence type="ECO:0000259" key="1">
    <source>
        <dbReference type="SMART" id="SM00382"/>
    </source>
</evidence>
<name>A0A919VCD1_9ACTN</name>
<dbReference type="InterPro" id="IPR018647">
    <property type="entry name" value="SLFN_3-like_DNA/RNA_helicase"/>
</dbReference>
<organism evidence="2 3">
    <name type="scientific">Sinosporangium siamense</name>
    <dbReference type="NCBI Taxonomy" id="1367973"/>
    <lineage>
        <taxon>Bacteria</taxon>
        <taxon>Bacillati</taxon>
        <taxon>Actinomycetota</taxon>
        <taxon>Actinomycetes</taxon>
        <taxon>Streptosporangiales</taxon>
        <taxon>Streptosporangiaceae</taxon>
        <taxon>Sinosporangium</taxon>
    </lineage>
</organism>